<evidence type="ECO:0000256" key="2">
    <source>
        <dbReference type="ARBA" id="ARBA00022692"/>
    </source>
</evidence>
<dbReference type="PANTHER" id="PTHR31465">
    <property type="entry name" value="PROTEIN RTA1-RELATED"/>
    <property type="match status" value="1"/>
</dbReference>
<keyword evidence="3 5" id="KW-1133">Transmembrane helix</keyword>
<gene>
    <name evidence="6" type="ORF">PSALAMII_LOCUS4351</name>
</gene>
<evidence type="ECO:0008006" key="8">
    <source>
        <dbReference type="Google" id="ProtNLM"/>
    </source>
</evidence>
<evidence type="ECO:0000256" key="3">
    <source>
        <dbReference type="ARBA" id="ARBA00022989"/>
    </source>
</evidence>
<evidence type="ECO:0000256" key="5">
    <source>
        <dbReference type="SAM" id="Phobius"/>
    </source>
</evidence>
<dbReference type="Pfam" id="PF04479">
    <property type="entry name" value="RTA1"/>
    <property type="match status" value="1"/>
</dbReference>
<dbReference type="OrthoDB" id="3358017at2759"/>
<comment type="caution">
    <text evidence="6">The sequence shown here is derived from an EMBL/GenBank/DDBJ whole genome shotgun (WGS) entry which is preliminary data.</text>
</comment>
<dbReference type="InterPro" id="IPR007568">
    <property type="entry name" value="RTA1"/>
</dbReference>
<accession>A0A9W4NEB0</accession>
<proteinExistence type="predicted"/>
<evidence type="ECO:0000256" key="4">
    <source>
        <dbReference type="ARBA" id="ARBA00023136"/>
    </source>
</evidence>
<feature type="transmembrane region" description="Helical" evidence="5">
    <location>
        <begin position="48"/>
        <end position="64"/>
    </location>
</feature>
<dbReference type="PANTHER" id="PTHR31465:SF28">
    <property type="entry name" value="DOMAIN PROTEIN, PUTATIVE-RELATED"/>
    <property type="match status" value="1"/>
</dbReference>
<evidence type="ECO:0000256" key="1">
    <source>
        <dbReference type="ARBA" id="ARBA00004141"/>
    </source>
</evidence>
<protein>
    <recommendedName>
        <fullName evidence="8">RTA-like protein</fullName>
    </recommendedName>
</protein>
<name>A0A9W4NEB0_9EURO</name>
<sequence length="299" mass="34104">MSLIERATQPEMRSYYRYNPSLAPAVVAAVLYTIAFIGTLVQWVRYRAWIWAIMVVAAATGWISRCISVKDVTDKPSYSVQFGLVILAPVLMAACCYIIFSRILFLIVPREKRTFKLCWVPPRFITPLFVGFDIVALLLQMGGAIMITSVDDNDKNAGDKLNTGKHVAQIGVIVQLAAFGLFAVAAVRFNFTSKRFTQFVRERYESVSEKEHIVGGIAKDKHWPTLLRVVNFTTILILVRSIYRLVEFTEGTTGYLNTHEWPLYIFDALCIYPCVALFVWWHPSRYLPYMGLRLPKDAR</sequence>
<dbReference type="EMBL" id="CAJVPD010000221">
    <property type="protein sequence ID" value="CAG8368231.1"/>
    <property type="molecule type" value="Genomic_DNA"/>
</dbReference>
<evidence type="ECO:0000313" key="7">
    <source>
        <dbReference type="Proteomes" id="UP001152592"/>
    </source>
</evidence>
<feature type="transmembrane region" description="Helical" evidence="5">
    <location>
        <begin position="263"/>
        <end position="281"/>
    </location>
</feature>
<keyword evidence="2 5" id="KW-0812">Transmembrane</keyword>
<feature type="transmembrane region" description="Helical" evidence="5">
    <location>
        <begin position="225"/>
        <end position="243"/>
    </location>
</feature>
<feature type="transmembrane region" description="Helical" evidence="5">
    <location>
        <begin position="128"/>
        <end position="147"/>
    </location>
</feature>
<comment type="subcellular location">
    <subcellularLocation>
        <location evidence="1">Membrane</location>
        <topology evidence="1">Multi-pass membrane protein</topology>
    </subcellularLocation>
</comment>
<keyword evidence="4 5" id="KW-0472">Membrane</keyword>
<feature type="transmembrane region" description="Helical" evidence="5">
    <location>
        <begin position="84"/>
        <end position="108"/>
    </location>
</feature>
<feature type="transmembrane region" description="Helical" evidence="5">
    <location>
        <begin position="22"/>
        <end position="41"/>
    </location>
</feature>
<organism evidence="6 7">
    <name type="scientific">Penicillium salamii</name>
    <dbReference type="NCBI Taxonomy" id="1612424"/>
    <lineage>
        <taxon>Eukaryota</taxon>
        <taxon>Fungi</taxon>
        <taxon>Dikarya</taxon>
        <taxon>Ascomycota</taxon>
        <taxon>Pezizomycotina</taxon>
        <taxon>Eurotiomycetes</taxon>
        <taxon>Eurotiomycetidae</taxon>
        <taxon>Eurotiales</taxon>
        <taxon>Aspergillaceae</taxon>
        <taxon>Penicillium</taxon>
    </lineage>
</organism>
<reference evidence="6" key="1">
    <citation type="submission" date="2021-07" db="EMBL/GenBank/DDBJ databases">
        <authorList>
            <person name="Branca A.L. A."/>
        </authorList>
    </citation>
    <scope>NUCLEOTIDE SEQUENCE</scope>
</reference>
<dbReference type="AlphaFoldDB" id="A0A9W4NEB0"/>
<dbReference type="Proteomes" id="UP001152592">
    <property type="component" value="Unassembled WGS sequence"/>
</dbReference>
<evidence type="ECO:0000313" key="6">
    <source>
        <dbReference type="EMBL" id="CAG8368231.1"/>
    </source>
</evidence>
<dbReference type="GO" id="GO:0016020">
    <property type="term" value="C:membrane"/>
    <property type="evidence" value="ECO:0007669"/>
    <property type="project" value="UniProtKB-SubCell"/>
</dbReference>
<feature type="transmembrane region" description="Helical" evidence="5">
    <location>
        <begin position="167"/>
        <end position="191"/>
    </location>
</feature>